<name>A0A7S2MIT5_9STRA</name>
<reference evidence="1" key="1">
    <citation type="submission" date="2021-01" db="EMBL/GenBank/DDBJ databases">
        <authorList>
            <person name="Corre E."/>
            <person name="Pelletier E."/>
            <person name="Niang G."/>
            <person name="Scheremetjew M."/>
            <person name="Finn R."/>
            <person name="Kale V."/>
            <person name="Holt S."/>
            <person name="Cochrane G."/>
            <person name="Meng A."/>
            <person name="Brown T."/>
            <person name="Cohen L."/>
        </authorList>
    </citation>
    <scope>NUCLEOTIDE SEQUENCE</scope>
    <source>
        <strain evidence="1">CCMP826</strain>
    </source>
</reference>
<dbReference type="EMBL" id="HBGV01007592">
    <property type="protein sequence ID" value="CAD9485993.1"/>
    <property type="molecule type" value="Transcribed_RNA"/>
</dbReference>
<organism evidence="1">
    <name type="scientific">Helicotheca tamesis</name>
    <dbReference type="NCBI Taxonomy" id="374047"/>
    <lineage>
        <taxon>Eukaryota</taxon>
        <taxon>Sar</taxon>
        <taxon>Stramenopiles</taxon>
        <taxon>Ochrophyta</taxon>
        <taxon>Bacillariophyta</taxon>
        <taxon>Mediophyceae</taxon>
        <taxon>Lithodesmiophycidae</taxon>
        <taxon>Lithodesmiales</taxon>
        <taxon>Lithodesmiaceae</taxon>
        <taxon>Helicotheca</taxon>
    </lineage>
</organism>
<protein>
    <recommendedName>
        <fullName evidence="2">NYN domain-containing protein</fullName>
    </recommendedName>
</protein>
<proteinExistence type="predicted"/>
<dbReference type="AlphaFoldDB" id="A0A7S2MIT5"/>
<sequence length="185" mass="20950">MYCPGRLYPLLVGMALSSHQSATNNPSVVTWLVDGSNLRCSRGVPHERDSIIEELQKIASPSDMKTTNCRDVLISNVVLVFDGDHNETFHKSRLSSWFQYIVTDGKDKQKDRGDDYIIEQALPELKDLDGRVHLVTADKDLGKRARATGIMKGGSIVHPPKFWKQYLPNLQVKQNRNEVTKSRMK</sequence>
<evidence type="ECO:0000313" key="1">
    <source>
        <dbReference type="EMBL" id="CAD9485993.1"/>
    </source>
</evidence>
<gene>
    <name evidence="1" type="ORF">HTAM1171_LOCUS4629</name>
</gene>
<accession>A0A7S2MIT5</accession>
<evidence type="ECO:0008006" key="2">
    <source>
        <dbReference type="Google" id="ProtNLM"/>
    </source>
</evidence>